<dbReference type="AlphaFoldDB" id="A0A1U7DCC4"/>
<dbReference type="EMBL" id="CP014797">
    <property type="protein sequence ID" value="APX25827.1"/>
    <property type="molecule type" value="Genomic_DNA"/>
</dbReference>
<feature type="region of interest" description="Disordered" evidence="1">
    <location>
        <begin position="1"/>
        <end position="24"/>
    </location>
</feature>
<evidence type="ECO:0000313" key="2">
    <source>
        <dbReference type="EMBL" id="APX25827.1"/>
    </source>
</evidence>
<dbReference type="Proteomes" id="UP000186559">
    <property type="component" value="Plasmid pTPRO1"/>
</dbReference>
<proteinExistence type="predicted"/>
<organism evidence="2 3">
    <name type="scientific">Salipiger profundus</name>
    <dbReference type="NCBI Taxonomy" id="1229727"/>
    <lineage>
        <taxon>Bacteria</taxon>
        <taxon>Pseudomonadati</taxon>
        <taxon>Pseudomonadota</taxon>
        <taxon>Alphaproteobacteria</taxon>
        <taxon>Rhodobacterales</taxon>
        <taxon>Roseobacteraceae</taxon>
        <taxon>Salipiger</taxon>
    </lineage>
</organism>
<sequence length="58" mass="6463">MMLPAGHDPIPPPPRQETDPSTKARAWARENDAAVVQRRAWIAQHGVPLAAWQVLELD</sequence>
<geneLocation type="plasmid" evidence="3">
    <name>ptpro1</name>
</geneLocation>
<dbReference type="KEGG" id="tpro:Ga0080559_TMP344"/>
<keyword evidence="3" id="KW-1185">Reference proteome</keyword>
<name>A0A1U7DCC4_9RHOB</name>
<reference evidence="2 3" key="1">
    <citation type="submission" date="2016-03" db="EMBL/GenBank/DDBJ databases">
        <title>Deep-sea bacteria in the southern Pacific.</title>
        <authorList>
            <person name="Tang K."/>
        </authorList>
    </citation>
    <scope>NUCLEOTIDE SEQUENCE [LARGE SCALE GENOMIC DNA]</scope>
    <source>
        <strain evidence="2 3">JLT2016</strain>
        <plasmid evidence="3">Plasmid ptpro1</plasmid>
    </source>
</reference>
<protein>
    <submittedName>
        <fullName evidence="2">Uncharacterized protein</fullName>
    </submittedName>
</protein>
<gene>
    <name evidence="2" type="ORF">Ga0080559_TMP344</name>
</gene>
<keyword evidence="2" id="KW-0614">Plasmid</keyword>
<evidence type="ECO:0000256" key="1">
    <source>
        <dbReference type="SAM" id="MobiDB-lite"/>
    </source>
</evidence>
<accession>A0A1U7DCC4</accession>
<evidence type="ECO:0000313" key="3">
    <source>
        <dbReference type="Proteomes" id="UP000186559"/>
    </source>
</evidence>